<organism evidence="6 7">
    <name type="scientific">Characodon lateralis</name>
    <dbReference type="NCBI Taxonomy" id="208331"/>
    <lineage>
        <taxon>Eukaryota</taxon>
        <taxon>Metazoa</taxon>
        <taxon>Chordata</taxon>
        <taxon>Craniata</taxon>
        <taxon>Vertebrata</taxon>
        <taxon>Euteleostomi</taxon>
        <taxon>Actinopterygii</taxon>
        <taxon>Neopterygii</taxon>
        <taxon>Teleostei</taxon>
        <taxon>Neoteleostei</taxon>
        <taxon>Acanthomorphata</taxon>
        <taxon>Ovalentaria</taxon>
        <taxon>Atherinomorphae</taxon>
        <taxon>Cyprinodontiformes</taxon>
        <taxon>Goodeidae</taxon>
        <taxon>Characodon</taxon>
    </lineage>
</organism>
<sequence length="72" mass="8006">MLVPFFLILLSTFEDVLLQSVSQVGQVCRLSQESSLRRCRTPDGKICSGRGKCDCGMCMCEVTDPGRFFGPR</sequence>
<dbReference type="InterPro" id="IPR013111">
    <property type="entry name" value="EGF_extracell"/>
</dbReference>
<comment type="caution">
    <text evidence="6">The sequence shown here is derived from an EMBL/GenBank/DDBJ whole genome shotgun (WGS) entry which is preliminary data.</text>
</comment>
<dbReference type="EMBL" id="JAHUTJ010009186">
    <property type="protein sequence ID" value="MED6267570.1"/>
    <property type="molecule type" value="Genomic_DNA"/>
</dbReference>
<evidence type="ECO:0000256" key="4">
    <source>
        <dbReference type="SAM" id="SignalP"/>
    </source>
</evidence>
<evidence type="ECO:0000256" key="3">
    <source>
        <dbReference type="ARBA" id="ARBA00023157"/>
    </source>
</evidence>
<dbReference type="Proteomes" id="UP001352852">
    <property type="component" value="Unassembled WGS sequence"/>
</dbReference>
<feature type="signal peptide" evidence="4">
    <location>
        <begin position="1"/>
        <end position="18"/>
    </location>
</feature>
<dbReference type="Pfam" id="PF07974">
    <property type="entry name" value="EGF_2"/>
    <property type="match status" value="1"/>
</dbReference>
<feature type="non-terminal residue" evidence="6">
    <location>
        <position position="72"/>
    </location>
</feature>
<keyword evidence="1" id="KW-0245">EGF-like domain</keyword>
<protein>
    <submittedName>
        <fullName evidence="6">Integrin beta-like protein 1</fullName>
    </submittedName>
</protein>
<proteinExistence type="predicted"/>
<keyword evidence="3" id="KW-1015">Disulfide bond</keyword>
<name>A0ABU7D0C5_9TELE</name>
<keyword evidence="2 4" id="KW-0732">Signal</keyword>
<feature type="chain" id="PRO_5046630536" evidence="4">
    <location>
        <begin position="19"/>
        <end position="72"/>
    </location>
</feature>
<dbReference type="InterPro" id="IPR057243">
    <property type="entry name" value="Integrin_I-EGF_CS"/>
</dbReference>
<feature type="domain" description="Epidermal growth factor-like" evidence="5">
    <location>
        <begin position="39"/>
        <end position="70"/>
    </location>
</feature>
<evidence type="ECO:0000313" key="6">
    <source>
        <dbReference type="EMBL" id="MED6267570.1"/>
    </source>
</evidence>
<reference evidence="6 7" key="1">
    <citation type="submission" date="2021-06" db="EMBL/GenBank/DDBJ databases">
        <authorList>
            <person name="Palmer J.M."/>
        </authorList>
    </citation>
    <scope>NUCLEOTIDE SEQUENCE [LARGE SCALE GENOMIC DNA]</scope>
    <source>
        <strain evidence="6 7">CL_MEX2019</strain>
        <tissue evidence="6">Muscle</tissue>
    </source>
</reference>
<evidence type="ECO:0000256" key="1">
    <source>
        <dbReference type="ARBA" id="ARBA00022536"/>
    </source>
</evidence>
<dbReference type="Gene3D" id="2.10.25.10">
    <property type="entry name" value="Laminin"/>
    <property type="match status" value="1"/>
</dbReference>
<dbReference type="PROSITE" id="PS00243">
    <property type="entry name" value="I_EGF_1"/>
    <property type="match status" value="1"/>
</dbReference>
<evidence type="ECO:0000259" key="5">
    <source>
        <dbReference type="Pfam" id="PF07974"/>
    </source>
</evidence>
<dbReference type="SUPFAM" id="SSF57196">
    <property type="entry name" value="EGF/Laminin"/>
    <property type="match status" value="1"/>
</dbReference>
<gene>
    <name evidence="6" type="primary">ITGBL1</name>
    <name evidence="6" type="ORF">CHARACLAT_013632</name>
</gene>
<evidence type="ECO:0000256" key="2">
    <source>
        <dbReference type="ARBA" id="ARBA00022729"/>
    </source>
</evidence>
<keyword evidence="7" id="KW-1185">Reference proteome</keyword>
<evidence type="ECO:0000313" key="7">
    <source>
        <dbReference type="Proteomes" id="UP001352852"/>
    </source>
</evidence>
<accession>A0ABU7D0C5</accession>